<evidence type="ECO:0000256" key="8">
    <source>
        <dbReference type="ARBA" id="ARBA00023201"/>
    </source>
</evidence>
<dbReference type="PROSITE" id="PS00456">
    <property type="entry name" value="NA_SOLUT_SYMP_1"/>
    <property type="match status" value="1"/>
</dbReference>
<feature type="transmembrane region" description="Helical" evidence="10">
    <location>
        <begin position="44"/>
        <end position="63"/>
    </location>
</feature>
<feature type="transmembrane region" description="Helical" evidence="10">
    <location>
        <begin position="424"/>
        <end position="443"/>
    </location>
</feature>
<dbReference type="RefSeq" id="WP_077244451.1">
    <property type="nucleotide sequence ID" value="NZ_MUZR01000035.1"/>
</dbReference>
<dbReference type="STRING" id="252474.B1A74_09195"/>
<organism evidence="11 12">
    <name type="scientific">Thioalkalivibrio halophilus</name>
    <dbReference type="NCBI Taxonomy" id="252474"/>
    <lineage>
        <taxon>Bacteria</taxon>
        <taxon>Pseudomonadati</taxon>
        <taxon>Pseudomonadota</taxon>
        <taxon>Gammaproteobacteria</taxon>
        <taxon>Chromatiales</taxon>
        <taxon>Ectothiorhodospiraceae</taxon>
        <taxon>Thioalkalivibrio</taxon>
    </lineage>
</organism>
<feature type="transmembrane region" description="Helical" evidence="10">
    <location>
        <begin position="12"/>
        <end position="32"/>
    </location>
</feature>
<dbReference type="Proteomes" id="UP000189177">
    <property type="component" value="Unassembled WGS sequence"/>
</dbReference>
<evidence type="ECO:0000313" key="11">
    <source>
        <dbReference type="EMBL" id="OOC09788.1"/>
    </source>
</evidence>
<reference evidence="11 12" key="1">
    <citation type="submission" date="2017-02" db="EMBL/GenBank/DDBJ databases">
        <title>Genomic diversity within the haloalkaliphilic genus Thioalkalivibrio.</title>
        <authorList>
            <person name="Ahn A.-C."/>
            <person name="Meier-Kolthoff J."/>
            <person name="Overmars L."/>
            <person name="Richter M."/>
            <person name="Woyke T."/>
            <person name="Sorokin D.Y."/>
            <person name="Muyzer G."/>
        </authorList>
    </citation>
    <scope>NUCLEOTIDE SEQUENCE [LARGE SCALE GENOMIC DNA]</scope>
    <source>
        <strain evidence="11 12">HL17</strain>
    </source>
</reference>
<dbReference type="OrthoDB" id="9789704at2"/>
<dbReference type="CDD" id="cd11476">
    <property type="entry name" value="SLC5sbd_DUR3"/>
    <property type="match status" value="1"/>
</dbReference>
<accession>A0A1V2ZXD4</accession>
<dbReference type="InterPro" id="IPR038377">
    <property type="entry name" value="Na/Glc_symporter_sf"/>
</dbReference>
<keyword evidence="8" id="KW-0915">Sodium</keyword>
<keyword evidence="12" id="KW-1185">Reference proteome</keyword>
<proteinExistence type="inferred from homology"/>
<evidence type="ECO:0000256" key="7">
    <source>
        <dbReference type="ARBA" id="ARBA00023136"/>
    </source>
</evidence>
<comment type="caution">
    <text evidence="11">The sequence shown here is derived from an EMBL/GenBank/DDBJ whole genome shotgun (WGS) entry which is preliminary data.</text>
</comment>
<dbReference type="GO" id="GO:0015204">
    <property type="term" value="F:urea transmembrane transporter activity"/>
    <property type="evidence" value="ECO:0007669"/>
    <property type="project" value="InterPro"/>
</dbReference>
<protein>
    <submittedName>
        <fullName evidence="11">Urea transporter</fullName>
    </submittedName>
</protein>
<keyword evidence="7 10" id="KW-0472">Membrane</keyword>
<dbReference type="PANTHER" id="PTHR46154:SF4">
    <property type="entry name" value="UREA ACTIVE TRANSPORTER"/>
    <property type="match status" value="1"/>
</dbReference>
<gene>
    <name evidence="11" type="ORF">B1A74_09195</name>
</gene>
<evidence type="ECO:0000256" key="6">
    <source>
        <dbReference type="ARBA" id="ARBA00022989"/>
    </source>
</evidence>
<dbReference type="PROSITE" id="PS50283">
    <property type="entry name" value="NA_SOLUT_SYMP_3"/>
    <property type="match status" value="1"/>
</dbReference>
<evidence type="ECO:0000256" key="9">
    <source>
        <dbReference type="RuleBase" id="RU362091"/>
    </source>
</evidence>
<feature type="transmembrane region" description="Helical" evidence="10">
    <location>
        <begin position="158"/>
        <end position="176"/>
    </location>
</feature>
<evidence type="ECO:0000313" key="12">
    <source>
        <dbReference type="Proteomes" id="UP000189177"/>
    </source>
</evidence>
<dbReference type="PANTHER" id="PTHR46154">
    <property type="match status" value="1"/>
</dbReference>
<keyword evidence="3" id="KW-0813">Transport</keyword>
<name>A0A1V2ZXD4_9GAMM</name>
<keyword evidence="4 10" id="KW-0812">Transmembrane</keyword>
<evidence type="ECO:0000256" key="2">
    <source>
        <dbReference type="ARBA" id="ARBA00006434"/>
    </source>
</evidence>
<dbReference type="GO" id="GO:0006814">
    <property type="term" value="P:sodium ion transport"/>
    <property type="evidence" value="ECO:0007669"/>
    <property type="project" value="UniProtKB-KW"/>
</dbReference>
<dbReference type="GO" id="GO:0016020">
    <property type="term" value="C:membrane"/>
    <property type="evidence" value="ECO:0007669"/>
    <property type="project" value="UniProtKB-SubCell"/>
</dbReference>
<evidence type="ECO:0000256" key="10">
    <source>
        <dbReference type="SAM" id="Phobius"/>
    </source>
</evidence>
<feature type="transmembrane region" description="Helical" evidence="10">
    <location>
        <begin position="128"/>
        <end position="152"/>
    </location>
</feature>
<dbReference type="InterPro" id="IPR018212">
    <property type="entry name" value="Na/solute_symporter_CS"/>
</dbReference>
<evidence type="ECO:0000256" key="3">
    <source>
        <dbReference type="ARBA" id="ARBA00022448"/>
    </source>
</evidence>
<feature type="transmembrane region" description="Helical" evidence="10">
    <location>
        <begin position="188"/>
        <end position="206"/>
    </location>
</feature>
<dbReference type="Pfam" id="PF00474">
    <property type="entry name" value="SSF"/>
    <property type="match status" value="1"/>
</dbReference>
<feature type="transmembrane region" description="Helical" evidence="10">
    <location>
        <begin position="395"/>
        <end position="417"/>
    </location>
</feature>
<feature type="transmembrane region" description="Helical" evidence="10">
    <location>
        <begin position="315"/>
        <end position="344"/>
    </location>
</feature>
<evidence type="ECO:0000256" key="5">
    <source>
        <dbReference type="ARBA" id="ARBA00022847"/>
    </source>
</evidence>
<keyword evidence="8" id="KW-0739">Sodium transport</keyword>
<feature type="transmembrane region" description="Helical" evidence="10">
    <location>
        <begin position="83"/>
        <end position="100"/>
    </location>
</feature>
<dbReference type="EMBL" id="MUZR01000035">
    <property type="protein sequence ID" value="OOC09788.1"/>
    <property type="molecule type" value="Genomic_DNA"/>
</dbReference>
<keyword evidence="5" id="KW-0769">Symport</keyword>
<dbReference type="InterPro" id="IPR031155">
    <property type="entry name" value="DUR"/>
</dbReference>
<keyword evidence="8" id="KW-0406">Ion transport</keyword>
<comment type="subcellular location">
    <subcellularLocation>
        <location evidence="1">Membrane</location>
        <topology evidence="1">Multi-pass membrane protein</topology>
    </subcellularLocation>
</comment>
<sequence>MTALEDPILPTSLAWGLLAAFSVLWVALGAWLGRRNYTAADHMLAGRNVGLALASATAMATWVTANTTMTAPQLALELGVWGMLGYSLGALGLILFAPLARRIRELMPHGFTSGDFIRLRYGTFTWRVFLGVSLIYAFGWLISMAMAGGVLINALAGIDYRVGMTVILTVCVIYTLLGGLRAVIGTDFIQTVIIIAGAAFLAWMTIDRVGFEAIHFDLMEERPELLSLLFPAAIMFLFNNLLFGVGEIFHSNVWWSRAFAFGRNVGFRAYLLGGLLWLPIPIVAGFVALATPALGINVPAADMVGPLVAAEVLGLTGAIVVFIVVFAALASSLDSLLAATSDLVTRDIYRGHIRPQASEQAQLRATKIIVVLLGLLTWLAASYRGEVPVVGSLAALLYFTGAFVASAIWPIVAGLYWRRANPQAAAWAMLLGSGLGLASYFMIGWYVAALVGAAVSLVVMVAGTWLFPRPFDWDRLAHDDRDASPGRGNPEVAT</sequence>
<feature type="transmembrane region" description="Helical" evidence="10">
    <location>
        <begin position="270"/>
        <end position="295"/>
    </location>
</feature>
<dbReference type="AlphaFoldDB" id="A0A1V2ZXD4"/>
<comment type="similarity">
    <text evidence="2 9">Belongs to the sodium:solute symporter (SSF) (TC 2.A.21) family.</text>
</comment>
<feature type="transmembrane region" description="Helical" evidence="10">
    <location>
        <begin position="365"/>
        <end position="383"/>
    </location>
</feature>
<dbReference type="GO" id="GO:0015293">
    <property type="term" value="F:symporter activity"/>
    <property type="evidence" value="ECO:0007669"/>
    <property type="project" value="UniProtKB-KW"/>
</dbReference>
<keyword evidence="6 10" id="KW-1133">Transmembrane helix</keyword>
<feature type="transmembrane region" description="Helical" evidence="10">
    <location>
        <begin position="226"/>
        <end position="249"/>
    </location>
</feature>
<evidence type="ECO:0000256" key="4">
    <source>
        <dbReference type="ARBA" id="ARBA00022692"/>
    </source>
</evidence>
<dbReference type="InterPro" id="IPR001734">
    <property type="entry name" value="Na/solute_symporter"/>
</dbReference>
<dbReference type="Gene3D" id="1.20.1730.10">
    <property type="entry name" value="Sodium/glucose cotransporter"/>
    <property type="match status" value="1"/>
</dbReference>
<evidence type="ECO:0000256" key="1">
    <source>
        <dbReference type="ARBA" id="ARBA00004141"/>
    </source>
</evidence>
<feature type="transmembrane region" description="Helical" evidence="10">
    <location>
        <begin position="449"/>
        <end position="467"/>
    </location>
</feature>